<dbReference type="Proteomes" id="UP000198282">
    <property type="component" value="Unassembled WGS sequence"/>
</dbReference>
<dbReference type="AlphaFoldDB" id="A0A239GAI8"/>
<proteinExistence type="inferred from homology"/>
<dbReference type="InterPro" id="IPR057666">
    <property type="entry name" value="DrpA_SLOG"/>
</dbReference>
<evidence type="ECO:0000313" key="4">
    <source>
        <dbReference type="Proteomes" id="UP000198282"/>
    </source>
</evidence>
<dbReference type="Gene3D" id="3.40.50.450">
    <property type="match status" value="1"/>
</dbReference>
<dbReference type="RefSeq" id="WP_089208056.1">
    <property type="nucleotide sequence ID" value="NZ_FZOD01000013.1"/>
</dbReference>
<dbReference type="NCBIfam" id="TIGR00732">
    <property type="entry name" value="dprA"/>
    <property type="match status" value="1"/>
</dbReference>
<gene>
    <name evidence="3" type="ORF">SAMN05216276_1013111</name>
</gene>
<dbReference type="SUPFAM" id="SSF102405">
    <property type="entry name" value="MCP/YpsA-like"/>
    <property type="match status" value="1"/>
</dbReference>
<accession>A0A239GAI8</accession>
<evidence type="ECO:0000256" key="1">
    <source>
        <dbReference type="ARBA" id="ARBA00006525"/>
    </source>
</evidence>
<dbReference type="InterPro" id="IPR003488">
    <property type="entry name" value="DprA"/>
</dbReference>
<dbReference type="GO" id="GO:0009294">
    <property type="term" value="P:DNA-mediated transformation"/>
    <property type="evidence" value="ECO:0007669"/>
    <property type="project" value="InterPro"/>
</dbReference>
<feature type="domain" description="Smf/DprA SLOG" evidence="2">
    <location>
        <begin position="100"/>
        <end position="311"/>
    </location>
</feature>
<reference evidence="3 4" key="1">
    <citation type="submission" date="2017-06" db="EMBL/GenBank/DDBJ databases">
        <authorList>
            <person name="Kim H.J."/>
            <person name="Triplett B.A."/>
        </authorList>
    </citation>
    <scope>NUCLEOTIDE SEQUENCE [LARGE SCALE GENOMIC DNA]</scope>
    <source>
        <strain evidence="3 4">CGMCC 4.2132</strain>
    </source>
</reference>
<comment type="similarity">
    <text evidence="1">Belongs to the DprA/Smf family.</text>
</comment>
<name>A0A239GAI8_9ACTN</name>
<dbReference type="PANTHER" id="PTHR43022:SF1">
    <property type="entry name" value="PROTEIN SMF"/>
    <property type="match status" value="1"/>
</dbReference>
<dbReference type="EMBL" id="FZOD01000013">
    <property type="protein sequence ID" value="SNS66346.1"/>
    <property type="molecule type" value="Genomic_DNA"/>
</dbReference>
<dbReference type="OrthoDB" id="9785707at2"/>
<evidence type="ECO:0000259" key="2">
    <source>
        <dbReference type="Pfam" id="PF02481"/>
    </source>
</evidence>
<protein>
    <submittedName>
        <fullName evidence="3">DNA processing protein</fullName>
    </submittedName>
</protein>
<dbReference type="Pfam" id="PF02481">
    <property type="entry name" value="DNA_processg_A"/>
    <property type="match status" value="1"/>
</dbReference>
<sequence>MSDRLARVTLLRLAEPGDTVMGRLVASYGPEAAVGQIRERALDPEFTRWFVSSHRRSPAGSQDGQPAARLARMLASWSARLETADAARDLAEGEWGGARLVIPGDPEWPTQLDDLGDSRPHALWLHGEADLRFSCLRSVAVVGSRAATPYGTHIAAEFGAGLGERNWCVVSGGAYGVDGAAHRGALAGETATVAVLACGTDVAYPSAHHQLFAAVRSQGVLVSECPMGAHPTRLRFLVRNRVIAALSRGTVVIEAAVRSGALNTAKHAIALNRHLAAVPGPVTSENSAGCHRLIRQGTATCVTAPEEMIELVGAMGADLAAEPRGPVLPRDQLDPETRRVLEAMPARIGVGPATIAVDAGVDLETVLSCLGGLAAAGYVERGSRGWRLRPEHP</sequence>
<dbReference type="PANTHER" id="PTHR43022">
    <property type="entry name" value="PROTEIN SMF"/>
    <property type="match status" value="1"/>
</dbReference>
<evidence type="ECO:0000313" key="3">
    <source>
        <dbReference type="EMBL" id="SNS66346.1"/>
    </source>
</evidence>
<organism evidence="3 4">
    <name type="scientific">Streptosporangium subroseum</name>
    <dbReference type="NCBI Taxonomy" id="106412"/>
    <lineage>
        <taxon>Bacteria</taxon>
        <taxon>Bacillati</taxon>
        <taxon>Actinomycetota</taxon>
        <taxon>Actinomycetes</taxon>
        <taxon>Streptosporangiales</taxon>
        <taxon>Streptosporangiaceae</taxon>
        <taxon>Streptosporangium</taxon>
    </lineage>
</organism>
<keyword evidence="4" id="KW-1185">Reference proteome</keyword>